<dbReference type="SUPFAM" id="SSF55729">
    <property type="entry name" value="Acyl-CoA N-acyltransferases (Nat)"/>
    <property type="match status" value="1"/>
</dbReference>
<dbReference type="Proteomes" id="UP000238937">
    <property type="component" value="Unassembled WGS sequence"/>
</dbReference>
<evidence type="ECO:0000313" key="5">
    <source>
        <dbReference type="Proteomes" id="UP000238937"/>
    </source>
</evidence>
<feature type="domain" description="N-acetyltransferase" evidence="3">
    <location>
        <begin position="10"/>
        <end position="162"/>
    </location>
</feature>
<dbReference type="AlphaFoldDB" id="A0A2T1GIS4"/>
<name>A0A2T1GIS4_9CYAN</name>
<evidence type="ECO:0000256" key="1">
    <source>
        <dbReference type="ARBA" id="ARBA00022679"/>
    </source>
</evidence>
<dbReference type="InterPro" id="IPR000182">
    <property type="entry name" value="GNAT_dom"/>
</dbReference>
<dbReference type="Pfam" id="PF00583">
    <property type="entry name" value="Acetyltransf_1"/>
    <property type="match status" value="1"/>
</dbReference>
<dbReference type="GO" id="GO:0016747">
    <property type="term" value="F:acyltransferase activity, transferring groups other than amino-acyl groups"/>
    <property type="evidence" value="ECO:0007669"/>
    <property type="project" value="InterPro"/>
</dbReference>
<evidence type="ECO:0000313" key="4">
    <source>
        <dbReference type="EMBL" id="PSB57652.1"/>
    </source>
</evidence>
<comment type="caution">
    <text evidence="4">The sequence shown here is derived from an EMBL/GenBank/DDBJ whole genome shotgun (WGS) entry which is preliminary data.</text>
</comment>
<organism evidence="4 5">
    <name type="scientific">Chamaesiphon polymorphus CCALA 037</name>
    <dbReference type="NCBI Taxonomy" id="2107692"/>
    <lineage>
        <taxon>Bacteria</taxon>
        <taxon>Bacillati</taxon>
        <taxon>Cyanobacteriota</taxon>
        <taxon>Cyanophyceae</taxon>
        <taxon>Gomontiellales</taxon>
        <taxon>Chamaesiphonaceae</taxon>
        <taxon>Chamaesiphon</taxon>
    </lineage>
</organism>
<dbReference type="PANTHER" id="PTHR43877">
    <property type="entry name" value="AMINOALKYLPHOSPHONATE N-ACETYLTRANSFERASE-RELATED-RELATED"/>
    <property type="match status" value="1"/>
</dbReference>
<dbReference type="PROSITE" id="PS51186">
    <property type="entry name" value="GNAT"/>
    <property type="match status" value="1"/>
</dbReference>
<reference evidence="4 5" key="1">
    <citation type="submission" date="2018-03" db="EMBL/GenBank/DDBJ databases">
        <title>The ancient ancestry and fast evolution of plastids.</title>
        <authorList>
            <person name="Moore K.R."/>
            <person name="Magnabosco C."/>
            <person name="Momper L."/>
            <person name="Gold D.A."/>
            <person name="Bosak T."/>
            <person name="Fournier G.P."/>
        </authorList>
    </citation>
    <scope>NUCLEOTIDE SEQUENCE [LARGE SCALE GENOMIC DNA]</scope>
    <source>
        <strain evidence="4 5">CCALA 037</strain>
    </source>
</reference>
<sequence length="291" mass="31690">MTVTAPKNLLQIRTGTAADAQACSQICYEAFTQISERHGFVPDFSHPEMTEQMMAMLFAHPKIYSVVAEADGQIVGSNFLWEESAIAGVGPITVAPHFQNANLGKRLMATILDRAQQQGFAGVRLVQAAFHNRSLSLYTKLGFDVQEPLAHLQGTPLAIAIPGYAVRLATEADLAECNRLCQQVHGFARSQECDLAIQRGTATVVERDGRITGYATTGGFFGHAVGERNEDLKALIAAATLEGSGFLLPTRNSDLFRWCLEQGFRVVQPMTLMSLGIYKQPQGAFLPSILF</sequence>
<dbReference type="RefSeq" id="WP_106302382.1">
    <property type="nucleotide sequence ID" value="NZ_PVWO01000068.1"/>
</dbReference>
<dbReference type="EMBL" id="PVWO01000068">
    <property type="protein sequence ID" value="PSB57652.1"/>
    <property type="molecule type" value="Genomic_DNA"/>
</dbReference>
<keyword evidence="1 4" id="KW-0808">Transferase</keyword>
<keyword evidence="5" id="KW-1185">Reference proteome</keyword>
<dbReference type="CDD" id="cd04301">
    <property type="entry name" value="NAT_SF"/>
    <property type="match status" value="1"/>
</dbReference>
<accession>A0A2T1GIS4</accession>
<keyword evidence="2" id="KW-0012">Acyltransferase</keyword>
<protein>
    <submittedName>
        <fullName evidence="4">GNAT family N-acetyltransferase</fullName>
    </submittedName>
</protein>
<proteinExistence type="predicted"/>
<evidence type="ECO:0000259" key="3">
    <source>
        <dbReference type="PROSITE" id="PS51186"/>
    </source>
</evidence>
<dbReference type="Gene3D" id="3.40.630.30">
    <property type="match status" value="2"/>
</dbReference>
<dbReference type="OrthoDB" id="510731at2"/>
<evidence type="ECO:0000256" key="2">
    <source>
        <dbReference type="ARBA" id="ARBA00023315"/>
    </source>
</evidence>
<gene>
    <name evidence="4" type="ORF">C7B77_07635</name>
</gene>
<dbReference type="InterPro" id="IPR016181">
    <property type="entry name" value="Acyl_CoA_acyltransferase"/>
</dbReference>
<dbReference type="InterPro" id="IPR050832">
    <property type="entry name" value="Bact_Acetyltransf"/>
</dbReference>